<sequence length="88" mass="10279">MPEALNDVCETYVWKVHWHVLDQMILFIDSDVIRRMDTAKLGYRRSRFYSFFVIDPDQDTMLSTTDEKIHADLKVKTAAGVGHSFRKA</sequence>
<dbReference type="EMBL" id="PQXJ01000055">
    <property type="protein sequence ID" value="TGO66734.1"/>
    <property type="molecule type" value="Genomic_DNA"/>
</dbReference>
<dbReference type="AlphaFoldDB" id="A0A4Z1J0U6"/>
<organism evidence="1 2">
    <name type="scientific">Botryotinia narcissicola</name>
    <dbReference type="NCBI Taxonomy" id="278944"/>
    <lineage>
        <taxon>Eukaryota</taxon>
        <taxon>Fungi</taxon>
        <taxon>Dikarya</taxon>
        <taxon>Ascomycota</taxon>
        <taxon>Pezizomycotina</taxon>
        <taxon>Leotiomycetes</taxon>
        <taxon>Helotiales</taxon>
        <taxon>Sclerotiniaceae</taxon>
        <taxon>Botryotinia</taxon>
    </lineage>
</organism>
<keyword evidence="2" id="KW-1185">Reference proteome</keyword>
<dbReference type="Proteomes" id="UP000297452">
    <property type="component" value="Unassembled WGS sequence"/>
</dbReference>
<evidence type="ECO:0000313" key="1">
    <source>
        <dbReference type="EMBL" id="TGO66734.1"/>
    </source>
</evidence>
<gene>
    <name evidence="1" type="ORF">BOTNAR_0055g00210</name>
</gene>
<reference evidence="1 2" key="1">
    <citation type="submission" date="2017-12" db="EMBL/GenBank/DDBJ databases">
        <title>Comparative genomics of Botrytis spp.</title>
        <authorList>
            <person name="Valero-Jimenez C.A."/>
            <person name="Tapia P."/>
            <person name="Veloso J."/>
            <person name="Silva-Moreno E."/>
            <person name="Staats M."/>
            <person name="Valdes J.H."/>
            <person name="Van Kan J.A.L."/>
        </authorList>
    </citation>
    <scope>NUCLEOTIDE SEQUENCE [LARGE SCALE GENOMIC DNA]</scope>
    <source>
        <strain evidence="1 2">MUCL2120</strain>
    </source>
</reference>
<protein>
    <submittedName>
        <fullName evidence="1">Uncharacterized protein</fullName>
    </submittedName>
</protein>
<accession>A0A4Z1J0U6</accession>
<comment type="caution">
    <text evidence="1">The sequence shown here is derived from an EMBL/GenBank/DDBJ whole genome shotgun (WGS) entry which is preliminary data.</text>
</comment>
<evidence type="ECO:0000313" key="2">
    <source>
        <dbReference type="Proteomes" id="UP000297452"/>
    </source>
</evidence>
<name>A0A4Z1J0U6_9HELO</name>
<proteinExistence type="predicted"/>